<dbReference type="AlphaFoldDB" id="A0AAD5PYB8"/>
<dbReference type="NCBIfam" id="TIGR00172">
    <property type="entry name" value="maf"/>
    <property type="match status" value="1"/>
</dbReference>
<dbReference type="GO" id="GO:0047429">
    <property type="term" value="F:nucleoside triphosphate diphosphatase activity"/>
    <property type="evidence" value="ECO:0007669"/>
    <property type="project" value="InterPro"/>
</dbReference>
<dbReference type="Pfam" id="PF02545">
    <property type="entry name" value="Maf"/>
    <property type="match status" value="1"/>
</dbReference>
<comment type="cofactor">
    <cofactor evidence="1">
        <name>a divalent metal cation</name>
        <dbReference type="ChEBI" id="CHEBI:60240"/>
    </cofactor>
</comment>
<evidence type="ECO:0000256" key="2">
    <source>
        <dbReference type="ARBA" id="ARBA00022801"/>
    </source>
</evidence>
<reference evidence="3 4" key="1">
    <citation type="submission" date="2022-05" db="EMBL/GenBank/DDBJ databases">
        <title>A multi-omics perspective on studying reproductive biology in Daphnia sinensis.</title>
        <authorList>
            <person name="Jia J."/>
        </authorList>
    </citation>
    <scope>NUCLEOTIDE SEQUENCE [LARGE SCALE GENOMIC DNA]</scope>
    <source>
        <strain evidence="3 4">WSL</strain>
    </source>
</reference>
<organism evidence="3 4">
    <name type="scientific">Daphnia sinensis</name>
    <dbReference type="NCBI Taxonomy" id="1820382"/>
    <lineage>
        <taxon>Eukaryota</taxon>
        <taxon>Metazoa</taxon>
        <taxon>Ecdysozoa</taxon>
        <taxon>Arthropoda</taxon>
        <taxon>Crustacea</taxon>
        <taxon>Branchiopoda</taxon>
        <taxon>Diplostraca</taxon>
        <taxon>Cladocera</taxon>
        <taxon>Anomopoda</taxon>
        <taxon>Daphniidae</taxon>
        <taxon>Daphnia</taxon>
        <taxon>Daphnia similis group</taxon>
    </lineage>
</organism>
<evidence type="ECO:0000313" key="3">
    <source>
        <dbReference type="EMBL" id="KAI9562228.1"/>
    </source>
</evidence>
<dbReference type="PIRSF" id="PIRSF006305">
    <property type="entry name" value="Maf"/>
    <property type="match status" value="1"/>
</dbReference>
<dbReference type="InterPro" id="IPR029001">
    <property type="entry name" value="ITPase-like_fam"/>
</dbReference>
<name>A0AAD5PYB8_9CRUS</name>
<keyword evidence="2" id="KW-0378">Hydrolase</keyword>
<dbReference type="InterPro" id="IPR003697">
    <property type="entry name" value="Maf-like"/>
</dbReference>
<proteinExistence type="predicted"/>
<keyword evidence="4" id="KW-1185">Reference proteome</keyword>
<dbReference type="PANTHER" id="PTHR43213">
    <property type="entry name" value="BIFUNCTIONAL DTTP/UTP PYROPHOSPHATASE/METHYLTRANSFERASE PROTEIN-RELATED"/>
    <property type="match status" value="1"/>
</dbReference>
<dbReference type="EMBL" id="WJBH02000003">
    <property type="protein sequence ID" value="KAI9562228.1"/>
    <property type="molecule type" value="Genomic_DNA"/>
</dbReference>
<dbReference type="PANTHER" id="PTHR43213:SF5">
    <property type="entry name" value="BIFUNCTIONAL DTTP_UTP PYROPHOSPHATASE_METHYLTRANSFERASE PROTEIN-RELATED"/>
    <property type="match status" value="1"/>
</dbReference>
<sequence length="164" mass="18061">MLCAYKTLLSNRRVVLASTSERRKEILGGLGFPFTVVQSSFDEDKNRPNTSDPKEFTQWTASQKALAAVADLKDHCNPPDFVIGADTVVFLDDVILGKPTDSDHAVEMLKILSGKVHSVVTGLSIHYKSQNGYKERLTAEVTRVKMATLSDLIIKSYVESGESL</sequence>
<evidence type="ECO:0000313" key="4">
    <source>
        <dbReference type="Proteomes" id="UP000820818"/>
    </source>
</evidence>
<evidence type="ECO:0000256" key="1">
    <source>
        <dbReference type="ARBA" id="ARBA00001968"/>
    </source>
</evidence>
<comment type="caution">
    <text evidence="3">The sequence shown here is derived from an EMBL/GenBank/DDBJ whole genome shotgun (WGS) entry which is preliminary data.</text>
</comment>
<dbReference type="SUPFAM" id="SSF52972">
    <property type="entry name" value="ITPase-like"/>
    <property type="match status" value="1"/>
</dbReference>
<protein>
    <submittedName>
        <fullName evidence="3">Uncharacterized protein</fullName>
    </submittedName>
</protein>
<dbReference type="Gene3D" id="3.90.950.10">
    <property type="match status" value="1"/>
</dbReference>
<gene>
    <name evidence="3" type="ORF">GHT06_013193</name>
</gene>
<accession>A0AAD5PYB8</accession>
<dbReference type="Proteomes" id="UP000820818">
    <property type="component" value="Linkage Group LG3"/>
</dbReference>
<dbReference type="CDD" id="cd00555">
    <property type="entry name" value="Maf"/>
    <property type="match status" value="1"/>
</dbReference>